<feature type="region of interest" description="Disordered" evidence="1">
    <location>
        <begin position="369"/>
        <end position="388"/>
    </location>
</feature>
<sequence>MWSRTDRCSFGSFTSSAPTPVQMSGADEVDSRRRSSQEDIIMHWGRSAEQSAAAAMDQDFDDLEEEDGLVRGRQTRASLQEAGGHVSEFLRSIKGLSGRRGAQLDEFLFAHRFDMIPPPKTGRGAVSESEWSLPPFSLLPRQRDLHDLLSKGLVPGGHQSIAHVLWPEAVPWPDRPLSERAGDDHVESHTPEPGFSTVAAAADSETETQHDHGQQQRDHGTGQKSITAHGAQAKKTSAAKGGAFRESVANSASPNQTNRMEVMPETGEDSLSTNSLNLVSTSREQDNPLELKIRGQIVRTTLRGKPVKDLRATVIDPTHLVVSDDAKMLLARQQRQRLEREQKLEHYHERRIAERIQALEVSTKSEMEHYTAMQRQDHKRKERKEELKKELAESWAQKLEQERTEAELEKKRLEEKAEQEREFQGYREKQKERLEQWHSNRSDDSGYKSTDRAKAKREEMQAKAVQHALAEKDRSAKHSLKQVEVQARILRMQEAVEERPPLPPKPHDLPKPVLQMLDDAAAKTAGTSIHEKSKVARRPDQAKSVSRSYGLSPRELTTVENTLTRKVQGPGRMASYEKSSAASAATGVRLTLGERAPEGAASARARAASAPESQVERR</sequence>
<evidence type="ECO:0000313" key="2">
    <source>
        <dbReference type="EMBL" id="CAE8695448.1"/>
    </source>
</evidence>
<dbReference type="Proteomes" id="UP000626109">
    <property type="component" value="Unassembled WGS sequence"/>
</dbReference>
<dbReference type="AlphaFoldDB" id="A0A813K2N4"/>
<organism evidence="2 3">
    <name type="scientific">Polarella glacialis</name>
    <name type="common">Dinoflagellate</name>
    <dbReference type="NCBI Taxonomy" id="89957"/>
    <lineage>
        <taxon>Eukaryota</taxon>
        <taxon>Sar</taxon>
        <taxon>Alveolata</taxon>
        <taxon>Dinophyceae</taxon>
        <taxon>Suessiales</taxon>
        <taxon>Suessiaceae</taxon>
        <taxon>Polarella</taxon>
    </lineage>
</organism>
<evidence type="ECO:0000256" key="1">
    <source>
        <dbReference type="SAM" id="MobiDB-lite"/>
    </source>
</evidence>
<evidence type="ECO:0000313" key="3">
    <source>
        <dbReference type="Proteomes" id="UP000626109"/>
    </source>
</evidence>
<feature type="compositionally biased region" description="Polar residues" evidence="1">
    <location>
        <begin position="248"/>
        <end position="259"/>
    </location>
</feature>
<feature type="compositionally biased region" description="Polar residues" evidence="1">
    <location>
        <begin position="11"/>
        <end position="22"/>
    </location>
</feature>
<feature type="compositionally biased region" description="Low complexity" evidence="1">
    <location>
        <begin position="598"/>
        <end position="618"/>
    </location>
</feature>
<feature type="compositionally biased region" description="Basic and acidic residues" evidence="1">
    <location>
        <begin position="410"/>
        <end position="461"/>
    </location>
</feature>
<name>A0A813K2N4_POLGL</name>
<gene>
    <name evidence="2" type="ORF">PGLA2088_LOCUS29351</name>
</gene>
<comment type="caution">
    <text evidence="2">The sequence shown here is derived from an EMBL/GenBank/DDBJ whole genome shotgun (WGS) entry which is preliminary data.</text>
</comment>
<feature type="compositionally biased region" description="Basic and acidic residues" evidence="1">
    <location>
        <begin position="529"/>
        <end position="541"/>
    </location>
</feature>
<feature type="compositionally biased region" description="Basic and acidic residues" evidence="1">
    <location>
        <begin position="29"/>
        <end position="38"/>
    </location>
</feature>
<feature type="compositionally biased region" description="Basic and acidic residues" evidence="1">
    <location>
        <begin position="176"/>
        <end position="190"/>
    </location>
</feature>
<accession>A0A813K2N4</accession>
<reference evidence="2" key="1">
    <citation type="submission" date="2021-02" db="EMBL/GenBank/DDBJ databases">
        <authorList>
            <person name="Dougan E. K."/>
            <person name="Rhodes N."/>
            <person name="Thang M."/>
            <person name="Chan C."/>
        </authorList>
    </citation>
    <scope>NUCLEOTIDE SEQUENCE</scope>
</reference>
<feature type="region of interest" description="Disordered" evidence="1">
    <location>
        <begin position="410"/>
        <end position="481"/>
    </location>
</feature>
<protein>
    <submittedName>
        <fullName evidence="2">Uncharacterized protein</fullName>
    </submittedName>
</protein>
<dbReference type="EMBL" id="CAJNNW010028271">
    <property type="protein sequence ID" value="CAE8695448.1"/>
    <property type="molecule type" value="Genomic_DNA"/>
</dbReference>
<feature type="compositionally biased region" description="Basic and acidic residues" evidence="1">
    <location>
        <begin position="207"/>
        <end position="221"/>
    </location>
</feature>
<feature type="region of interest" description="Disordered" evidence="1">
    <location>
        <begin position="1"/>
        <end position="38"/>
    </location>
</feature>
<proteinExistence type="predicted"/>
<feature type="region of interest" description="Disordered" evidence="1">
    <location>
        <begin position="517"/>
        <end position="618"/>
    </location>
</feature>
<feature type="region of interest" description="Disordered" evidence="1">
    <location>
        <begin position="175"/>
        <end position="274"/>
    </location>
</feature>